<dbReference type="Pfam" id="PF18096">
    <property type="entry name" value="Thump_like"/>
    <property type="match status" value="1"/>
</dbReference>
<dbReference type="GO" id="GO:0032259">
    <property type="term" value="P:methylation"/>
    <property type="evidence" value="ECO:0007669"/>
    <property type="project" value="UniProtKB-KW"/>
</dbReference>
<dbReference type="GO" id="GO:0008168">
    <property type="term" value="F:methyltransferase activity"/>
    <property type="evidence" value="ECO:0007669"/>
    <property type="project" value="UniProtKB-KW"/>
</dbReference>
<keyword evidence="2" id="KW-0808">Transferase</keyword>
<evidence type="ECO:0000259" key="1">
    <source>
        <dbReference type="Pfam" id="PF18096"/>
    </source>
</evidence>
<dbReference type="EMBL" id="JABCUR010000005">
    <property type="protein sequence ID" value="NMW65219.1"/>
    <property type="molecule type" value="Genomic_DNA"/>
</dbReference>
<evidence type="ECO:0000313" key="3">
    <source>
        <dbReference type="Proteomes" id="UP000578252"/>
    </source>
</evidence>
<organism evidence="2 3">
    <name type="scientific">Mobiluncus mulieris</name>
    <dbReference type="NCBI Taxonomy" id="2052"/>
    <lineage>
        <taxon>Bacteria</taxon>
        <taxon>Bacillati</taxon>
        <taxon>Actinomycetota</taxon>
        <taxon>Actinomycetes</taxon>
        <taxon>Actinomycetales</taxon>
        <taxon>Actinomycetaceae</taxon>
        <taxon>Mobiluncus</taxon>
    </lineage>
</organism>
<reference evidence="2 3" key="1">
    <citation type="submission" date="2020-04" db="EMBL/GenBank/DDBJ databases">
        <title>Antimicrobial susceptibility and clonality of vaginal-derived multi-drug resistant Mobiluncus isolates in China.</title>
        <authorList>
            <person name="Zhang X."/>
        </authorList>
    </citation>
    <scope>NUCLEOTIDE SEQUENCE [LARGE SCALE GENOMIC DNA]</scope>
    <source>
        <strain evidence="2 3">13</strain>
    </source>
</reference>
<dbReference type="RefSeq" id="WP_169771999.1">
    <property type="nucleotide sequence ID" value="NZ_JABCUR010000005.1"/>
</dbReference>
<evidence type="ECO:0000313" key="2">
    <source>
        <dbReference type="EMBL" id="NMW65219.1"/>
    </source>
</evidence>
<dbReference type="AlphaFoldDB" id="A0A7Y0U1H1"/>
<name>A0A7Y0U1H1_9ACTO</name>
<dbReference type="Proteomes" id="UP000578252">
    <property type="component" value="Unassembled WGS sequence"/>
</dbReference>
<dbReference type="Gene3D" id="3.40.50.150">
    <property type="entry name" value="Vaccinia Virus protein VP39"/>
    <property type="match status" value="1"/>
</dbReference>
<protein>
    <submittedName>
        <fullName evidence="2">DNA cytosine methyltransferase</fullName>
    </submittedName>
</protein>
<dbReference type="InterPro" id="IPR029063">
    <property type="entry name" value="SAM-dependent_MTases_sf"/>
</dbReference>
<proteinExistence type="predicted"/>
<sequence>MTQNALQPVLTPEGFQMLESLGKLGSYSPQLADKLNQGLRKRGVDPELVAAILTQLELRDEARAKFGGFADAMLLTRDGLEQATRLPVAAHHAARFRRAGCQKVADLGCGIGAESLAFAGVGLLVEAFEIDETTAAAALLNLRAFPEAKVTQADITKLNWKKLCKAGVDGAFADPARRDKHGRKLKPKHWKPPLDTVLAWRHEVPGENLGVKVAPGIDYQELPADAEVTWVSVGGDLVEAGIWLGDLREKPGRSALLIGADGHVRAALRDPSDSGKANAPVRAAETLKSEDDLGDWIFEPDAAVIRAGLVARATELAGARLVSPGIAYLTGSGSLGAIPGKTGCDQDEALRDASLAATMKLGTYFRIERVCALDEKALKKTLKALGVRSLEVKKRGADISPAHLRKKILAKPNPEGEDLTLIATRVAGKHRAILARRIPDSIS</sequence>
<comment type="caution">
    <text evidence="2">The sequence shown here is derived from an EMBL/GenBank/DDBJ whole genome shotgun (WGS) entry which is preliminary data.</text>
</comment>
<feature type="domain" description="THUMP-like" evidence="1">
    <location>
        <begin position="362"/>
        <end position="437"/>
    </location>
</feature>
<accession>A0A7Y0U1H1</accession>
<gene>
    <name evidence="2" type="ORF">HHJ78_06685</name>
</gene>
<dbReference type="InterPro" id="IPR041497">
    <property type="entry name" value="Thump-like"/>
</dbReference>
<dbReference type="SUPFAM" id="SSF53335">
    <property type="entry name" value="S-adenosyl-L-methionine-dependent methyltransferases"/>
    <property type="match status" value="1"/>
</dbReference>
<keyword evidence="2" id="KW-0489">Methyltransferase</keyword>